<accession>A0A1G9MTY3</accession>
<sequence length="159" mass="16875">MTTTRRVVGPLRFLLAVAFAALVLAQVLFLPALSRAMAEDSPELAHLRWPTLVVAVLGLGCVQVVIVCTWKLLTLVEDDRIFSAASMVWVDAIVAAIAAAELLLLGTFVWSLVAVGLPGPPVVLLLVLVAGAVVGLLVVVMRALLRQATTLRTDMEAVI</sequence>
<feature type="transmembrane region" description="Helical" evidence="1">
    <location>
        <begin position="88"/>
        <end position="110"/>
    </location>
</feature>
<dbReference type="InterPro" id="IPR021354">
    <property type="entry name" value="DUF2975"/>
</dbReference>
<dbReference type="Proteomes" id="UP000198680">
    <property type="component" value="Unassembled WGS sequence"/>
</dbReference>
<evidence type="ECO:0000256" key="1">
    <source>
        <dbReference type="SAM" id="Phobius"/>
    </source>
</evidence>
<dbReference type="OrthoDB" id="3240470at2"/>
<evidence type="ECO:0000313" key="3">
    <source>
        <dbReference type="Proteomes" id="UP000198680"/>
    </source>
</evidence>
<proteinExistence type="predicted"/>
<name>A0A1G9MTY3_9ACTN</name>
<keyword evidence="1" id="KW-0812">Transmembrane</keyword>
<keyword evidence="1" id="KW-1133">Transmembrane helix</keyword>
<dbReference type="STRING" id="1137991.SAMN05660642_00766"/>
<reference evidence="3" key="1">
    <citation type="submission" date="2016-10" db="EMBL/GenBank/DDBJ databases">
        <authorList>
            <person name="Varghese N."/>
            <person name="Submissions S."/>
        </authorList>
    </citation>
    <scope>NUCLEOTIDE SEQUENCE [LARGE SCALE GENOMIC DNA]</scope>
    <source>
        <strain evidence="3">DSM 45419</strain>
    </source>
</reference>
<keyword evidence="1" id="KW-0472">Membrane</keyword>
<organism evidence="2 3">
    <name type="scientific">Geodermatophilus siccatus</name>
    <dbReference type="NCBI Taxonomy" id="1137991"/>
    <lineage>
        <taxon>Bacteria</taxon>
        <taxon>Bacillati</taxon>
        <taxon>Actinomycetota</taxon>
        <taxon>Actinomycetes</taxon>
        <taxon>Geodermatophilales</taxon>
        <taxon>Geodermatophilaceae</taxon>
        <taxon>Geodermatophilus</taxon>
    </lineage>
</organism>
<evidence type="ECO:0008006" key="4">
    <source>
        <dbReference type="Google" id="ProtNLM"/>
    </source>
</evidence>
<dbReference type="Pfam" id="PF11188">
    <property type="entry name" value="DUF2975"/>
    <property type="match status" value="1"/>
</dbReference>
<feature type="transmembrane region" description="Helical" evidence="1">
    <location>
        <begin position="52"/>
        <end position="76"/>
    </location>
</feature>
<feature type="transmembrane region" description="Helical" evidence="1">
    <location>
        <begin position="122"/>
        <end position="145"/>
    </location>
</feature>
<dbReference type="EMBL" id="FNHE01000002">
    <property type="protein sequence ID" value="SDL77377.1"/>
    <property type="molecule type" value="Genomic_DNA"/>
</dbReference>
<keyword evidence="3" id="KW-1185">Reference proteome</keyword>
<dbReference type="RefSeq" id="WP_091214061.1">
    <property type="nucleotide sequence ID" value="NZ_FNHE01000002.1"/>
</dbReference>
<dbReference type="AlphaFoldDB" id="A0A1G9MTY3"/>
<protein>
    <recommendedName>
        <fullName evidence="4">DUF2975 domain-containing protein</fullName>
    </recommendedName>
</protein>
<evidence type="ECO:0000313" key="2">
    <source>
        <dbReference type="EMBL" id="SDL77377.1"/>
    </source>
</evidence>
<gene>
    <name evidence="2" type="ORF">SAMN05660642_00766</name>
</gene>